<proteinExistence type="predicted"/>
<dbReference type="EMBL" id="CP064981">
    <property type="protein sequence ID" value="QQR92626.1"/>
    <property type="molecule type" value="Genomic_DNA"/>
</dbReference>
<sequence>MHSLETILCLLALLGCLGVLAEPILSHQSQLAQAKEAVQAHYAALRCSVELDYALSLFVQTESILCSTYQHAIHGVGNPFATQLGGDSNHYA</sequence>
<name>A0A7T9DJR7_9ARCH</name>
<dbReference type="AlphaFoldDB" id="A0A7T9DJR7"/>
<dbReference type="Proteomes" id="UP000596004">
    <property type="component" value="Chromosome"/>
</dbReference>
<evidence type="ECO:0000313" key="1">
    <source>
        <dbReference type="EMBL" id="QQR92626.1"/>
    </source>
</evidence>
<organism evidence="1">
    <name type="scientific">Candidatus Iainarchaeum sp</name>
    <dbReference type="NCBI Taxonomy" id="3101447"/>
    <lineage>
        <taxon>Archaea</taxon>
        <taxon>Candidatus Iainarchaeota</taxon>
        <taxon>Candidatus Iainarchaeia</taxon>
        <taxon>Candidatus Iainarchaeales</taxon>
        <taxon>Candidatus Iainarchaeaceae</taxon>
        <taxon>Candidatus Iainarchaeum</taxon>
    </lineage>
</organism>
<accession>A0A7T9DJR7</accession>
<reference evidence="1" key="1">
    <citation type="submission" date="2020-11" db="EMBL/GenBank/DDBJ databases">
        <title>Connecting structure to function with the recovery of over 1000 high-quality activated sludge metagenome-assembled genomes encoding full-length rRNA genes using long-read sequencing.</title>
        <authorList>
            <person name="Singleton C.M."/>
            <person name="Petriglieri F."/>
            <person name="Kristensen J.M."/>
            <person name="Kirkegaard R.H."/>
            <person name="Michaelsen T.Y."/>
            <person name="Andersen M.H."/>
            <person name="Karst S.M."/>
            <person name="Dueholm M.S."/>
            <person name="Nielsen P.H."/>
            <person name="Albertsen M."/>
        </authorList>
    </citation>
    <scope>NUCLEOTIDE SEQUENCE</scope>
    <source>
        <strain evidence="1">Fred_18-Q3-R57-64_BAT3C.431</strain>
    </source>
</reference>
<protein>
    <submittedName>
        <fullName evidence="1">Uncharacterized protein</fullName>
    </submittedName>
</protein>
<gene>
    <name evidence="1" type="ORF">IPJ89_00060</name>
</gene>